<keyword evidence="5" id="KW-1185">Reference proteome</keyword>
<dbReference type="Proteomes" id="UP001153555">
    <property type="component" value="Unassembled WGS sequence"/>
</dbReference>
<dbReference type="PANTHER" id="PTHR44068:SF1">
    <property type="entry name" value="HYPOTHETICAL LOC100005854"/>
    <property type="match status" value="1"/>
</dbReference>
<proteinExistence type="predicted"/>
<dbReference type="InterPro" id="IPR050447">
    <property type="entry name" value="Erg6_SMT_methyltransf"/>
</dbReference>
<name>A0A9N7R5C0_STRHE</name>
<evidence type="ECO:0000313" key="4">
    <source>
        <dbReference type="EMBL" id="CAA0812208.1"/>
    </source>
</evidence>
<dbReference type="AlphaFoldDB" id="A0A9N7R5C0"/>
<organism evidence="4 5">
    <name type="scientific">Striga hermonthica</name>
    <name type="common">Purple witchweed</name>
    <name type="synonym">Buchnera hermonthica</name>
    <dbReference type="NCBI Taxonomy" id="68872"/>
    <lineage>
        <taxon>Eukaryota</taxon>
        <taxon>Viridiplantae</taxon>
        <taxon>Streptophyta</taxon>
        <taxon>Embryophyta</taxon>
        <taxon>Tracheophyta</taxon>
        <taxon>Spermatophyta</taxon>
        <taxon>Magnoliopsida</taxon>
        <taxon>eudicotyledons</taxon>
        <taxon>Gunneridae</taxon>
        <taxon>Pentapetalae</taxon>
        <taxon>asterids</taxon>
        <taxon>lamiids</taxon>
        <taxon>Lamiales</taxon>
        <taxon>Orobanchaceae</taxon>
        <taxon>Buchnereae</taxon>
        <taxon>Striga</taxon>
    </lineage>
</organism>
<dbReference type="PANTHER" id="PTHR44068">
    <property type="entry name" value="ZGC:194242"/>
    <property type="match status" value="1"/>
</dbReference>
<protein>
    <submittedName>
        <fullName evidence="4">Cycloartenol-C-24-methyltransferase</fullName>
    </submittedName>
</protein>
<evidence type="ECO:0000259" key="3">
    <source>
        <dbReference type="Pfam" id="PF08498"/>
    </source>
</evidence>
<dbReference type="GO" id="GO:0032259">
    <property type="term" value="P:methylation"/>
    <property type="evidence" value="ECO:0007669"/>
    <property type="project" value="UniProtKB-KW"/>
</dbReference>
<evidence type="ECO:0000313" key="5">
    <source>
        <dbReference type="Proteomes" id="UP001153555"/>
    </source>
</evidence>
<dbReference type="GO" id="GO:0016126">
    <property type="term" value="P:sterol biosynthetic process"/>
    <property type="evidence" value="ECO:0007669"/>
    <property type="project" value="TreeGrafter"/>
</dbReference>
<keyword evidence="1" id="KW-0489">Methyltransferase</keyword>
<dbReference type="GO" id="GO:0003838">
    <property type="term" value="F:sterol 24-C-methyltransferase activity"/>
    <property type="evidence" value="ECO:0007669"/>
    <property type="project" value="TreeGrafter"/>
</dbReference>
<reference evidence="4" key="1">
    <citation type="submission" date="2019-12" db="EMBL/GenBank/DDBJ databases">
        <authorList>
            <person name="Scholes J."/>
        </authorList>
    </citation>
    <scope>NUCLEOTIDE SEQUENCE</scope>
</reference>
<dbReference type="EMBL" id="CACSLK010009719">
    <property type="protein sequence ID" value="CAA0812208.1"/>
    <property type="molecule type" value="Genomic_DNA"/>
</dbReference>
<dbReference type="OrthoDB" id="540004at2759"/>
<sequence>MTDSDDPNNKEHQQIKAEIKLGNGLPDIRLTHQCLDALKKTGFEVIVLEKLGVAPKRSQRVQAFLDTAEGLVAGAKKEIFTSMYFYEDALSPTRRRGVLPA</sequence>
<dbReference type="GO" id="GO:0005783">
    <property type="term" value="C:endoplasmic reticulum"/>
    <property type="evidence" value="ECO:0007669"/>
    <property type="project" value="TreeGrafter"/>
</dbReference>
<comment type="caution">
    <text evidence="4">The sequence shown here is derived from an EMBL/GenBank/DDBJ whole genome shotgun (WGS) entry which is preliminary data.</text>
</comment>
<evidence type="ECO:0000256" key="1">
    <source>
        <dbReference type="ARBA" id="ARBA00022603"/>
    </source>
</evidence>
<accession>A0A9N7R5C0</accession>
<feature type="domain" description="Sterol methyltransferase C-terminal" evidence="3">
    <location>
        <begin position="45"/>
        <end position="85"/>
    </location>
</feature>
<evidence type="ECO:0000256" key="2">
    <source>
        <dbReference type="ARBA" id="ARBA00022679"/>
    </source>
</evidence>
<keyword evidence="2" id="KW-0808">Transferase</keyword>
<gene>
    <name evidence="4" type="ORF">SHERM_12998</name>
</gene>
<dbReference type="InterPro" id="IPR013705">
    <property type="entry name" value="Sterol_MeTrfase_C"/>
</dbReference>
<dbReference type="Pfam" id="PF08498">
    <property type="entry name" value="Sterol_MT_C"/>
    <property type="match status" value="1"/>
</dbReference>